<dbReference type="GO" id="GO:0016747">
    <property type="term" value="F:acyltransferase activity, transferring groups other than amino-acyl groups"/>
    <property type="evidence" value="ECO:0007669"/>
    <property type="project" value="InterPro"/>
</dbReference>
<evidence type="ECO:0000313" key="2">
    <source>
        <dbReference type="EMBL" id="RNL41946.1"/>
    </source>
</evidence>
<dbReference type="InterPro" id="IPR000182">
    <property type="entry name" value="GNAT_dom"/>
</dbReference>
<dbReference type="SUPFAM" id="SSF55729">
    <property type="entry name" value="Acyl-CoA N-acyltransferases (Nat)"/>
    <property type="match status" value="1"/>
</dbReference>
<keyword evidence="3" id="KW-1185">Reference proteome</keyword>
<comment type="caution">
    <text evidence="2">The sequence shown here is derived from an EMBL/GenBank/DDBJ whole genome shotgun (WGS) entry which is preliminary data.</text>
</comment>
<dbReference type="AlphaFoldDB" id="A0A3N0B5R0"/>
<dbReference type="OrthoDB" id="3172863at2"/>
<reference evidence="3" key="1">
    <citation type="submission" date="2018-05" db="EMBL/GenBank/DDBJ databases">
        <title>Genome Sequencing of selected type strains of the family Eggerthellaceae.</title>
        <authorList>
            <person name="Danylec N."/>
            <person name="Stoll D.A."/>
            <person name="Doetsch A."/>
            <person name="Huch M."/>
        </authorList>
    </citation>
    <scope>NUCLEOTIDE SEQUENCE [LARGE SCALE GENOMIC DNA]</scope>
    <source>
        <strain evidence="3">DSM 24851</strain>
    </source>
</reference>
<dbReference type="EMBL" id="QIBX01000001">
    <property type="protein sequence ID" value="RNL41946.1"/>
    <property type="molecule type" value="Genomic_DNA"/>
</dbReference>
<gene>
    <name evidence="2" type="ORF">DMP06_00605</name>
</gene>
<evidence type="ECO:0000313" key="3">
    <source>
        <dbReference type="Proteomes" id="UP000269591"/>
    </source>
</evidence>
<organism evidence="2 3">
    <name type="scientific">Slackia equolifaciens</name>
    <dbReference type="NCBI Taxonomy" id="498718"/>
    <lineage>
        <taxon>Bacteria</taxon>
        <taxon>Bacillati</taxon>
        <taxon>Actinomycetota</taxon>
        <taxon>Coriobacteriia</taxon>
        <taxon>Eggerthellales</taxon>
        <taxon>Eggerthellaceae</taxon>
        <taxon>Slackia</taxon>
    </lineage>
</organism>
<accession>A0A3N0B5R0</accession>
<protein>
    <submittedName>
        <fullName evidence="2">GNAT family N-acetyltransferase</fullName>
    </submittedName>
</protein>
<dbReference type="Proteomes" id="UP000269591">
    <property type="component" value="Unassembled WGS sequence"/>
</dbReference>
<dbReference type="Gene3D" id="3.40.630.30">
    <property type="match status" value="1"/>
</dbReference>
<keyword evidence="2" id="KW-0808">Transferase</keyword>
<feature type="domain" description="N-acetyltransferase" evidence="1">
    <location>
        <begin position="88"/>
        <end position="218"/>
    </location>
</feature>
<proteinExistence type="predicted"/>
<name>A0A3N0B5R0_9ACTN</name>
<evidence type="ECO:0000259" key="1">
    <source>
        <dbReference type="PROSITE" id="PS51186"/>
    </source>
</evidence>
<dbReference type="PROSITE" id="PS51186">
    <property type="entry name" value="GNAT"/>
    <property type="match status" value="1"/>
</dbReference>
<dbReference type="RefSeq" id="WP_123207808.1">
    <property type="nucleotide sequence ID" value="NZ_JBHTHO010000004.1"/>
</dbReference>
<sequence>MQLPGLITVSSDDGATLEHLANMMGESFLEEMWFGTWLAALDDLGAGRERKLAIMQAYFLDELSVLAQHGAVYALEDLTAATGGYLASELGQAGQERLETMRYERMEALLTEEEGRLLDEREQAMYVISDFDWHRAWPREGDDYIYFSSWAVDKNARGTHALSRLLAPILAFADANGLDCYLECYADRLQSMYEHFGFRVVRELHDDGFPVYERCMMRPAQR</sequence>
<dbReference type="InterPro" id="IPR016181">
    <property type="entry name" value="Acyl_CoA_acyltransferase"/>
</dbReference>